<name>A0AC35UBT7_9BILA</name>
<dbReference type="Proteomes" id="UP000095286">
    <property type="component" value="Unplaced"/>
</dbReference>
<evidence type="ECO:0000313" key="1">
    <source>
        <dbReference type="Proteomes" id="UP000095286"/>
    </source>
</evidence>
<evidence type="ECO:0000313" key="2">
    <source>
        <dbReference type="WBParaSite" id="RSKR_0000969700.1"/>
    </source>
</evidence>
<organism evidence="1 2">
    <name type="scientific">Rhabditophanes sp. KR3021</name>
    <dbReference type="NCBI Taxonomy" id="114890"/>
    <lineage>
        <taxon>Eukaryota</taxon>
        <taxon>Metazoa</taxon>
        <taxon>Ecdysozoa</taxon>
        <taxon>Nematoda</taxon>
        <taxon>Chromadorea</taxon>
        <taxon>Rhabditida</taxon>
        <taxon>Tylenchina</taxon>
        <taxon>Panagrolaimomorpha</taxon>
        <taxon>Strongyloidoidea</taxon>
        <taxon>Alloionematidae</taxon>
        <taxon>Rhabditophanes</taxon>
    </lineage>
</organism>
<proteinExistence type="predicted"/>
<reference evidence="2" key="1">
    <citation type="submission" date="2016-11" db="UniProtKB">
        <authorList>
            <consortium name="WormBaseParasite"/>
        </authorList>
    </citation>
    <scope>IDENTIFICATION</scope>
    <source>
        <strain evidence="2">KR3021</strain>
    </source>
</reference>
<dbReference type="WBParaSite" id="RSKR_0000969700.1">
    <property type="protein sequence ID" value="RSKR_0000969700.1"/>
    <property type="gene ID" value="RSKR_0000969700"/>
</dbReference>
<protein>
    <submittedName>
        <fullName evidence="2">N-acetylgalactosaminide beta-1,3-galactosyltransferase</fullName>
    </submittedName>
</protein>
<sequence>MAYVENVKWIEQKFNESSEDKERNSALPSIQTVYKDDYFLSMQKMKNGFKYVYRKYGDQYDWYIKFDDDTYIVMENLRAFLLNKNSSKPQIHGFQLQNKNETEKESWVQGGSGFVMSNSAMKLLTEVGLDDPKYCRQDENVPEDIEIVYCLRRLNVTFGIGVDKHNKPHFSPFPAGEFAYPGDGNTRVSWLKEHSNYILNSDPISSLPIAFHYVSGSATYAMEYLLYKVNVMGRQSMLAHINYSQSELTNKINNYTSHNFV</sequence>
<accession>A0AC35UBT7</accession>